<reference evidence="3 4" key="1">
    <citation type="submission" date="2017-08" db="EMBL/GenBank/DDBJ databases">
        <title>Infants hospitalized years apart are colonized by the same room-sourced microbial strains.</title>
        <authorList>
            <person name="Brooks B."/>
            <person name="Olm M.R."/>
            <person name="Firek B.A."/>
            <person name="Baker R."/>
            <person name="Thomas B.C."/>
            <person name="Morowitz M.J."/>
            <person name="Banfield J.F."/>
        </authorList>
    </citation>
    <scope>NUCLEOTIDE SEQUENCE [LARGE SCALE GENOMIC DNA]</scope>
    <source>
        <strain evidence="3">S2_005_003_R2_42</strain>
    </source>
</reference>
<dbReference type="Pfam" id="PF13464">
    <property type="entry name" value="RodZ_C"/>
    <property type="match status" value="1"/>
</dbReference>
<dbReference type="GO" id="GO:0003677">
    <property type="term" value="F:DNA binding"/>
    <property type="evidence" value="ECO:0007669"/>
    <property type="project" value="InterPro"/>
</dbReference>
<evidence type="ECO:0000313" key="3">
    <source>
        <dbReference type="EMBL" id="PZQ13996.1"/>
    </source>
</evidence>
<feature type="domain" description="HTH cro/C1-type" evidence="2">
    <location>
        <begin position="116"/>
        <end position="145"/>
    </location>
</feature>
<dbReference type="InterPro" id="IPR050400">
    <property type="entry name" value="Bact_Cytoskel_RodZ"/>
</dbReference>
<organism evidence="3 4">
    <name type="scientific">Rhodanobacter denitrificans</name>
    <dbReference type="NCBI Taxonomy" id="666685"/>
    <lineage>
        <taxon>Bacteria</taxon>
        <taxon>Pseudomonadati</taxon>
        <taxon>Pseudomonadota</taxon>
        <taxon>Gammaproteobacteria</taxon>
        <taxon>Lysobacterales</taxon>
        <taxon>Rhodanobacteraceae</taxon>
        <taxon>Rhodanobacter</taxon>
    </lineage>
</organism>
<dbReference type="PANTHER" id="PTHR34475:SF1">
    <property type="entry name" value="CYTOSKELETON PROTEIN RODZ"/>
    <property type="match status" value="1"/>
</dbReference>
<dbReference type="AlphaFoldDB" id="A0A2W5KA45"/>
<evidence type="ECO:0000259" key="2">
    <source>
        <dbReference type="PROSITE" id="PS50943"/>
    </source>
</evidence>
<dbReference type="EMBL" id="QFPO01000008">
    <property type="protein sequence ID" value="PZQ13996.1"/>
    <property type="molecule type" value="Genomic_DNA"/>
</dbReference>
<dbReference type="SUPFAM" id="SSF47413">
    <property type="entry name" value="lambda repressor-like DNA-binding domains"/>
    <property type="match status" value="1"/>
</dbReference>
<dbReference type="Proteomes" id="UP000249046">
    <property type="component" value="Unassembled WGS sequence"/>
</dbReference>
<evidence type="ECO:0000256" key="1">
    <source>
        <dbReference type="SAM" id="MobiDB-lite"/>
    </source>
</evidence>
<gene>
    <name evidence="3" type="ORF">DI564_10520</name>
</gene>
<protein>
    <submittedName>
        <fullName evidence="3">DUF4115 domain-containing protein</fullName>
    </submittedName>
</protein>
<dbReference type="PROSITE" id="PS50943">
    <property type="entry name" value="HTH_CROC1"/>
    <property type="match status" value="1"/>
</dbReference>
<dbReference type="InterPro" id="IPR025194">
    <property type="entry name" value="RodZ-like_C"/>
</dbReference>
<accession>A0A2W5KA45</accession>
<dbReference type="CDD" id="cd00093">
    <property type="entry name" value="HTH_XRE"/>
    <property type="match status" value="1"/>
</dbReference>
<dbReference type="InterPro" id="IPR001387">
    <property type="entry name" value="Cro/C1-type_HTH"/>
</dbReference>
<comment type="caution">
    <text evidence="3">The sequence shown here is derived from an EMBL/GenBank/DDBJ whole genome shotgun (WGS) entry which is preliminary data.</text>
</comment>
<dbReference type="InterPro" id="IPR010982">
    <property type="entry name" value="Lambda_DNA-bd_dom_sf"/>
</dbReference>
<feature type="region of interest" description="Disordered" evidence="1">
    <location>
        <begin position="29"/>
        <end position="67"/>
    </location>
</feature>
<evidence type="ECO:0000313" key="4">
    <source>
        <dbReference type="Proteomes" id="UP000249046"/>
    </source>
</evidence>
<sequence>MPTPPGITPGVCCRISPARSRLACWTRRGRREMNNRTPSGSRGDVAGGTGARGRSSDDNDNGQLPLHLETGQDTIESTGTAMAIEPESLADAAPASAASAQGDMIDAGEGSLGQHLRAAREARGWTRDEVATRLKLPIRLIGRIEADDYQGMTQGVYLRGYLISYTRLLGLPVERAEQVADLHTEATPIVATGTVPRSRYLIDRYSVTATYLILTGLILGPTVWFAATRGGIEQSLVRTTPLDTAAVQTPARSSSTTPDTIAALPVEIAPAPLAPPRIEAPPPVVASMAPFSTRPASAPTPSPAPAEGGRTLVLKVSQASWVEVLDADGKRLEYGLLQAGTERSYRSERPLSVRLGNADGVELQADGATVDLAPYRRANVAHVRVFGPDATVARIEP</sequence>
<dbReference type="Pfam" id="PF13413">
    <property type="entry name" value="HTH_25"/>
    <property type="match status" value="1"/>
</dbReference>
<name>A0A2W5KA45_9GAMM</name>
<dbReference type="Gene3D" id="1.10.260.40">
    <property type="entry name" value="lambda repressor-like DNA-binding domains"/>
    <property type="match status" value="1"/>
</dbReference>
<dbReference type="PANTHER" id="PTHR34475">
    <property type="match status" value="1"/>
</dbReference>
<proteinExistence type="predicted"/>